<dbReference type="InterPro" id="IPR005002">
    <property type="entry name" value="PMM"/>
</dbReference>
<keyword evidence="9" id="KW-0413">Isomerase</keyword>
<evidence type="ECO:0000313" key="13">
    <source>
        <dbReference type="EMBL" id="RSX55874.1"/>
    </source>
</evidence>
<comment type="subcellular location">
    <subcellularLocation>
        <location evidence="1">Cytoplasm</location>
    </subcellularLocation>
</comment>
<evidence type="ECO:0000313" key="14">
    <source>
        <dbReference type="Proteomes" id="UP000287609"/>
    </source>
</evidence>
<dbReference type="Gene3D" id="3.30.1240.20">
    <property type="match status" value="1"/>
</dbReference>
<name>A0A430FSK8_9BIFI</name>
<feature type="binding site" evidence="11">
    <location>
        <position position="195"/>
    </location>
    <ligand>
        <name>alpha-D-mannose 1-phosphate</name>
        <dbReference type="ChEBI" id="CHEBI:58409"/>
    </ligand>
</feature>
<evidence type="ECO:0000256" key="12">
    <source>
        <dbReference type="PIRSR" id="PIRSR605002-3"/>
    </source>
</evidence>
<feature type="binding site" evidence="12">
    <location>
        <position position="27"/>
    </location>
    <ligand>
        <name>Mg(2+)</name>
        <dbReference type="ChEBI" id="CHEBI:18420"/>
        <label>1</label>
    </ligand>
</feature>
<evidence type="ECO:0000256" key="5">
    <source>
        <dbReference type="ARBA" id="ARBA00012730"/>
    </source>
</evidence>
<dbReference type="SFLD" id="SFLDS00003">
    <property type="entry name" value="Haloacid_Dehalogenase"/>
    <property type="match status" value="1"/>
</dbReference>
<comment type="cofactor">
    <cofactor evidence="12">
        <name>Mg(2+)</name>
        <dbReference type="ChEBI" id="CHEBI:18420"/>
    </cofactor>
</comment>
<dbReference type="Proteomes" id="UP000287609">
    <property type="component" value="Unassembled WGS sequence"/>
</dbReference>
<evidence type="ECO:0000256" key="3">
    <source>
        <dbReference type="ARBA" id="ARBA00009736"/>
    </source>
</evidence>
<dbReference type="SUPFAM" id="SSF56784">
    <property type="entry name" value="HAD-like"/>
    <property type="match status" value="1"/>
</dbReference>
<feature type="binding site" evidence="12">
    <location>
        <position position="29"/>
    </location>
    <ligand>
        <name>Mg(2+)</name>
        <dbReference type="ChEBI" id="CHEBI:18420"/>
        <label>1</label>
    </ligand>
</feature>
<dbReference type="GO" id="GO:0016791">
    <property type="term" value="F:phosphatase activity"/>
    <property type="evidence" value="ECO:0007669"/>
    <property type="project" value="TreeGrafter"/>
</dbReference>
<evidence type="ECO:0000256" key="6">
    <source>
        <dbReference type="ARBA" id="ARBA00022490"/>
    </source>
</evidence>
<feature type="active site" description="Nucleophile" evidence="10">
    <location>
        <position position="27"/>
    </location>
</feature>
<dbReference type="EMBL" id="QXGM01000001">
    <property type="protein sequence ID" value="RSX55874.1"/>
    <property type="molecule type" value="Genomic_DNA"/>
</dbReference>
<feature type="binding site" evidence="11">
    <location>
        <position position="197"/>
    </location>
    <ligand>
        <name>alpha-D-mannose 1-phosphate</name>
        <dbReference type="ChEBI" id="CHEBI:58409"/>
    </ligand>
</feature>
<evidence type="ECO:0000256" key="2">
    <source>
        <dbReference type="ARBA" id="ARBA00004699"/>
    </source>
</evidence>
<comment type="subunit">
    <text evidence="4">Homodimer.</text>
</comment>
<dbReference type="Pfam" id="PF03332">
    <property type="entry name" value="PMM"/>
    <property type="match status" value="1"/>
</dbReference>
<dbReference type="AlphaFoldDB" id="A0A430FSK8"/>
<feature type="binding site" evidence="12">
    <location>
        <position position="244"/>
    </location>
    <ligand>
        <name>Mg(2+)</name>
        <dbReference type="ChEBI" id="CHEBI:18420"/>
        <label>1</label>
    </ligand>
</feature>
<dbReference type="NCBIfam" id="TIGR01484">
    <property type="entry name" value="HAD-SF-IIB"/>
    <property type="match status" value="1"/>
</dbReference>
<dbReference type="GO" id="GO:0004615">
    <property type="term" value="F:phosphomannomutase activity"/>
    <property type="evidence" value="ECO:0007669"/>
    <property type="project" value="UniProtKB-EC"/>
</dbReference>
<dbReference type="SFLD" id="SFLDG01140">
    <property type="entry name" value="C2.B:_Phosphomannomutase_and_P"/>
    <property type="match status" value="1"/>
</dbReference>
<accession>A0A430FSK8</accession>
<comment type="pathway">
    <text evidence="2">Nucleotide-sugar biosynthesis; GDP-alpha-D-mannose biosynthesis; alpha-D-mannose 1-phosphate from D-fructose 6-phosphate: step 2/2.</text>
</comment>
<dbReference type="UniPathway" id="UPA00126">
    <property type="reaction ID" value="UER00424"/>
</dbReference>
<feature type="active site" description="Proton donor/acceptor" evidence="10">
    <location>
        <position position="29"/>
    </location>
</feature>
<feature type="binding site" evidence="11">
    <location>
        <position position="144"/>
    </location>
    <ligand>
        <name>alpha-D-mannose 1-phosphate</name>
        <dbReference type="ChEBI" id="CHEBI:58409"/>
    </ligand>
</feature>
<evidence type="ECO:0000256" key="4">
    <source>
        <dbReference type="ARBA" id="ARBA00011738"/>
    </source>
</evidence>
<organism evidence="13 14">
    <name type="scientific">Bifidobacterium dolichotidis</name>
    <dbReference type="NCBI Taxonomy" id="2306976"/>
    <lineage>
        <taxon>Bacteria</taxon>
        <taxon>Bacillati</taxon>
        <taxon>Actinomycetota</taxon>
        <taxon>Actinomycetes</taxon>
        <taxon>Bifidobacteriales</taxon>
        <taxon>Bifidobacteriaceae</taxon>
        <taxon>Bifidobacterium</taxon>
    </lineage>
</organism>
<proteinExistence type="inferred from homology"/>
<keyword evidence="7 12" id="KW-0479">Metal-binding</keyword>
<dbReference type="Gene3D" id="3.40.50.1000">
    <property type="entry name" value="HAD superfamily/HAD-like"/>
    <property type="match status" value="1"/>
</dbReference>
<dbReference type="InterPro" id="IPR036412">
    <property type="entry name" value="HAD-like_sf"/>
</dbReference>
<dbReference type="InterPro" id="IPR023214">
    <property type="entry name" value="HAD_sf"/>
</dbReference>
<keyword evidence="8 12" id="KW-0460">Magnesium</keyword>
<dbReference type="RefSeq" id="WP_125963050.1">
    <property type="nucleotide sequence ID" value="NZ_QXGM01000001.1"/>
</dbReference>
<dbReference type="GO" id="GO:0009298">
    <property type="term" value="P:GDP-mannose biosynthetic process"/>
    <property type="evidence" value="ECO:0007669"/>
    <property type="project" value="UniProtKB-UniPathway"/>
</dbReference>
<dbReference type="GO" id="GO:0000287">
    <property type="term" value="F:magnesium ion binding"/>
    <property type="evidence" value="ECO:0007669"/>
    <property type="project" value="TreeGrafter"/>
</dbReference>
<evidence type="ECO:0000256" key="10">
    <source>
        <dbReference type="PIRSR" id="PIRSR605002-1"/>
    </source>
</evidence>
<dbReference type="PANTHER" id="PTHR10000:SF8">
    <property type="entry name" value="HAD SUPERFAMILY HYDROLASE-LIKE, TYPE 3"/>
    <property type="match status" value="1"/>
</dbReference>
<evidence type="ECO:0000256" key="9">
    <source>
        <dbReference type="ARBA" id="ARBA00023235"/>
    </source>
</evidence>
<sequence>MTNVQVPNWQDVNAEALFAQIRVAAFDLDGTLARSKKPMLPEMAQALSTMSTILPIAIVSGGIVQLLRSQVTDVLTPEANKANIHLMPTTGTRYYRWQDGDWKIVYKHDLSERDRQVAMDSLRRHAQELGLWPEHSYGPVLEDRGSQITFSALGQQAPVDLKEQWDPTNEHKNELAKLVQQDVPHLEVRSGGSTSVDVSAKGVDKAFAIRELAEELQVPISSILFVGDRMDPDGNDYPAACIGTAAVRVTGPEQTLELCQAYLAWHKRHTQQA</sequence>
<dbReference type="OrthoDB" id="2241234at2"/>
<evidence type="ECO:0000256" key="1">
    <source>
        <dbReference type="ARBA" id="ARBA00004496"/>
    </source>
</evidence>
<gene>
    <name evidence="13" type="ORF">D2E26_0437</name>
</gene>
<protein>
    <recommendedName>
        <fullName evidence="5">phosphomannomutase</fullName>
        <ecNumber evidence="5">5.4.2.8</ecNumber>
    </recommendedName>
</protein>
<evidence type="ECO:0000256" key="7">
    <source>
        <dbReference type="ARBA" id="ARBA00022723"/>
    </source>
</evidence>
<comment type="similarity">
    <text evidence="3">Belongs to the eukaryotic PMM family.</text>
</comment>
<reference evidence="13 14" key="1">
    <citation type="submission" date="2018-09" db="EMBL/GenBank/DDBJ databases">
        <title>Characterization of the phylogenetic diversity of five novel species belonging to the genus Bifidobacterium.</title>
        <authorList>
            <person name="Lugli G.A."/>
            <person name="Duranti S."/>
            <person name="Milani C."/>
        </authorList>
    </citation>
    <scope>NUCLEOTIDE SEQUENCE [LARGE SCALE GENOMIC DNA]</scope>
    <source>
        <strain evidence="13 14">2036B</strain>
    </source>
</reference>
<dbReference type="PANTHER" id="PTHR10000">
    <property type="entry name" value="PHOSPHOSERINE PHOSPHATASE"/>
    <property type="match status" value="1"/>
</dbReference>
<evidence type="ECO:0000256" key="8">
    <source>
        <dbReference type="ARBA" id="ARBA00022842"/>
    </source>
</evidence>
<dbReference type="EC" id="5.4.2.8" evidence="5"/>
<dbReference type="InterPro" id="IPR043169">
    <property type="entry name" value="PMM_cap"/>
</dbReference>
<dbReference type="InterPro" id="IPR006379">
    <property type="entry name" value="HAD-SF_hydro_IIB"/>
</dbReference>
<comment type="caution">
    <text evidence="13">The sequence shown here is derived from an EMBL/GenBank/DDBJ whole genome shotgun (WGS) entry which is preliminary data.</text>
</comment>
<keyword evidence="6" id="KW-0963">Cytoplasm</keyword>
<dbReference type="SFLD" id="SFLDG01143">
    <property type="entry name" value="C2.B.3:_Phosphomannomutase_Lik"/>
    <property type="match status" value="1"/>
</dbReference>
<feature type="binding site" evidence="12">
    <location>
        <position position="228"/>
    </location>
    <ligand>
        <name>Mg(2+)</name>
        <dbReference type="ChEBI" id="CHEBI:18420"/>
        <label>1</label>
    </ligand>
</feature>
<dbReference type="GO" id="GO:0005829">
    <property type="term" value="C:cytosol"/>
    <property type="evidence" value="ECO:0007669"/>
    <property type="project" value="TreeGrafter"/>
</dbReference>
<evidence type="ECO:0000256" key="11">
    <source>
        <dbReference type="PIRSR" id="PIRSR605002-2"/>
    </source>
</evidence>
<keyword evidence="14" id="KW-1185">Reference proteome</keyword>